<keyword evidence="10" id="KW-1185">Reference proteome</keyword>
<dbReference type="InterPro" id="IPR033985">
    <property type="entry name" value="SusD-like_N"/>
</dbReference>
<evidence type="ECO:0000256" key="3">
    <source>
        <dbReference type="ARBA" id="ARBA00022729"/>
    </source>
</evidence>
<reference evidence="9 10" key="1">
    <citation type="submission" date="2018-07" db="EMBL/GenBank/DDBJ databases">
        <title>Chitinophaga K2CV101002-2 sp. nov., isolated from a monsoon evergreen broad-leaved forest soil.</title>
        <authorList>
            <person name="Lv Y."/>
        </authorList>
    </citation>
    <scope>NUCLEOTIDE SEQUENCE [LARGE SCALE GENOMIC DNA]</scope>
    <source>
        <strain evidence="9 10">GDMCC 1.1288</strain>
    </source>
</reference>
<evidence type="ECO:0000313" key="10">
    <source>
        <dbReference type="Proteomes" id="UP000260644"/>
    </source>
</evidence>
<dbReference type="Gene3D" id="1.25.40.390">
    <property type="match status" value="1"/>
</dbReference>
<dbReference type="Pfam" id="PF14322">
    <property type="entry name" value="SusD-like_3"/>
    <property type="match status" value="1"/>
</dbReference>
<accession>A0A3E1Y761</accession>
<evidence type="ECO:0000256" key="1">
    <source>
        <dbReference type="ARBA" id="ARBA00004442"/>
    </source>
</evidence>
<dbReference type="RefSeq" id="WP_116977459.1">
    <property type="nucleotide sequence ID" value="NZ_QPMM01000010.1"/>
</dbReference>
<evidence type="ECO:0000313" key="9">
    <source>
        <dbReference type="EMBL" id="RFS20741.1"/>
    </source>
</evidence>
<feature type="chain" id="PRO_5017830473" evidence="6">
    <location>
        <begin position="29"/>
        <end position="477"/>
    </location>
</feature>
<evidence type="ECO:0000256" key="2">
    <source>
        <dbReference type="ARBA" id="ARBA00006275"/>
    </source>
</evidence>
<organism evidence="9 10">
    <name type="scientific">Chitinophaga silvatica</name>
    <dbReference type="NCBI Taxonomy" id="2282649"/>
    <lineage>
        <taxon>Bacteria</taxon>
        <taxon>Pseudomonadati</taxon>
        <taxon>Bacteroidota</taxon>
        <taxon>Chitinophagia</taxon>
        <taxon>Chitinophagales</taxon>
        <taxon>Chitinophagaceae</taxon>
        <taxon>Chitinophaga</taxon>
    </lineage>
</organism>
<dbReference type="OrthoDB" id="625727at2"/>
<evidence type="ECO:0000259" key="7">
    <source>
        <dbReference type="Pfam" id="PF07980"/>
    </source>
</evidence>
<feature type="domain" description="RagB/SusD" evidence="7">
    <location>
        <begin position="335"/>
        <end position="477"/>
    </location>
</feature>
<evidence type="ECO:0000256" key="5">
    <source>
        <dbReference type="ARBA" id="ARBA00023237"/>
    </source>
</evidence>
<feature type="domain" description="SusD-like N-terminal" evidence="8">
    <location>
        <begin position="93"/>
        <end position="234"/>
    </location>
</feature>
<comment type="caution">
    <text evidence="9">The sequence shown here is derived from an EMBL/GenBank/DDBJ whole genome shotgun (WGS) entry which is preliminary data.</text>
</comment>
<dbReference type="SUPFAM" id="SSF48452">
    <property type="entry name" value="TPR-like"/>
    <property type="match status" value="1"/>
</dbReference>
<comment type="similarity">
    <text evidence="2">Belongs to the SusD family.</text>
</comment>
<keyword evidence="3 6" id="KW-0732">Signal</keyword>
<dbReference type="InterPro" id="IPR011990">
    <property type="entry name" value="TPR-like_helical_dom_sf"/>
</dbReference>
<gene>
    <name evidence="9" type="ORF">DVR12_19485</name>
</gene>
<dbReference type="EMBL" id="QPMM01000010">
    <property type="protein sequence ID" value="RFS20741.1"/>
    <property type="molecule type" value="Genomic_DNA"/>
</dbReference>
<feature type="signal peptide" evidence="6">
    <location>
        <begin position="1"/>
        <end position="28"/>
    </location>
</feature>
<sequence>MSKTNNKLYKVSGSLVLFLVLCSCKKFVDVNPPVQQLLKNEIYNNSSTAIGVLNQSFVFMHYMDTWGIGGIPIQTGLLGDELIYYKPGEDVTLTAFYTDNLNSKDVFSTNVWTQAYQNIFYINDAIEGVGNSSLNQSIKQQLLGEAKFMRGLCYFYLVNIYGDVPIVLTTDHTKNSLITRASQSDVWNIIKSDLNDAYNLLSNSFLNGTLTGTSTDRVRPTKWAAAALLAKVYLYNKNWDLAEEKSNEVINNTSLFKLDSLNGVFKKNSIESILQFQSVNYILNTFYGQYFILPDNSQPSTLQPTYLSNHLINSFEIGDERKNKWVGYSYTAIGTYPYAYKYKEYKTINYTDPITENYVTLRLGEQYLIRAEARVQQNNLSGALTDLNTIRNRANLSGSSAVTKDQIIDAIDHERQVELFLEQGDRWFDLRRAGKLDSVMQIVAPEKGGTWSSYKQYYPIEIGELKLNPNLQQNPGY</sequence>
<dbReference type="CDD" id="cd08977">
    <property type="entry name" value="SusD"/>
    <property type="match status" value="1"/>
</dbReference>
<keyword evidence="5" id="KW-0998">Cell outer membrane</keyword>
<dbReference type="GO" id="GO:0009279">
    <property type="term" value="C:cell outer membrane"/>
    <property type="evidence" value="ECO:0007669"/>
    <property type="project" value="UniProtKB-SubCell"/>
</dbReference>
<dbReference type="PROSITE" id="PS51257">
    <property type="entry name" value="PROKAR_LIPOPROTEIN"/>
    <property type="match status" value="1"/>
</dbReference>
<evidence type="ECO:0000259" key="8">
    <source>
        <dbReference type="Pfam" id="PF14322"/>
    </source>
</evidence>
<comment type="subcellular location">
    <subcellularLocation>
        <location evidence="1">Cell outer membrane</location>
    </subcellularLocation>
</comment>
<evidence type="ECO:0000256" key="6">
    <source>
        <dbReference type="SAM" id="SignalP"/>
    </source>
</evidence>
<proteinExistence type="inferred from homology"/>
<dbReference type="AlphaFoldDB" id="A0A3E1Y761"/>
<evidence type="ECO:0000256" key="4">
    <source>
        <dbReference type="ARBA" id="ARBA00023136"/>
    </source>
</evidence>
<keyword evidence="4" id="KW-0472">Membrane</keyword>
<dbReference type="Proteomes" id="UP000260644">
    <property type="component" value="Unassembled WGS sequence"/>
</dbReference>
<protein>
    <submittedName>
        <fullName evidence="9">RagB/SusD family nutrient uptake outer membrane protein</fullName>
    </submittedName>
</protein>
<dbReference type="InterPro" id="IPR012944">
    <property type="entry name" value="SusD_RagB_dom"/>
</dbReference>
<name>A0A3E1Y761_9BACT</name>
<dbReference type="Pfam" id="PF07980">
    <property type="entry name" value="SusD_RagB"/>
    <property type="match status" value="1"/>
</dbReference>